<reference evidence="1 2" key="1">
    <citation type="submission" date="2022-04" db="EMBL/GenBank/DDBJ databases">
        <title>Human microbiome associated bacterial genomes.</title>
        <authorList>
            <person name="Sandstrom S."/>
            <person name="Salamzade R."/>
            <person name="Kalan L.R."/>
        </authorList>
    </citation>
    <scope>NUCLEOTIDE SEQUENCE [LARGE SCALE GENOMIC DNA]</scope>
    <source>
        <strain evidence="2">p3-SID1799</strain>
    </source>
</reference>
<dbReference type="EMBL" id="JALXSQ010000003">
    <property type="protein sequence ID" value="MCT2041964.1"/>
    <property type="molecule type" value="Genomic_DNA"/>
</dbReference>
<evidence type="ECO:0000313" key="1">
    <source>
        <dbReference type="EMBL" id="MCT2041964.1"/>
    </source>
</evidence>
<accession>A0ABT2HUG9</accession>
<evidence type="ECO:0000313" key="2">
    <source>
        <dbReference type="Proteomes" id="UP001525379"/>
    </source>
</evidence>
<gene>
    <name evidence="1" type="ORF">M3D15_01210</name>
</gene>
<organism evidence="1 2">
    <name type="scientific">Pseudoclavibacter albus</name>
    <dbReference type="NCBI Taxonomy" id="272241"/>
    <lineage>
        <taxon>Bacteria</taxon>
        <taxon>Bacillati</taxon>
        <taxon>Actinomycetota</taxon>
        <taxon>Actinomycetes</taxon>
        <taxon>Micrococcales</taxon>
        <taxon>Microbacteriaceae</taxon>
        <taxon>Pseudoclavibacter</taxon>
    </lineage>
</organism>
<protein>
    <recommendedName>
        <fullName evidence="3">YtxH domain-containing protein</fullName>
    </recommendedName>
</protein>
<name>A0ABT2HUG9_9MICO</name>
<keyword evidence="2" id="KW-1185">Reference proteome</keyword>
<dbReference type="Proteomes" id="UP001525379">
    <property type="component" value="Unassembled WGS sequence"/>
</dbReference>
<sequence length="69" mass="7563">MRTTIGVVAGIAAGLTIAHFVNKTERGHAFFTQVNEQLDGFGEAIRAGYDARVEELEHVIAEQDRAHRA</sequence>
<comment type="caution">
    <text evidence="1">The sequence shown here is derived from an EMBL/GenBank/DDBJ whole genome shotgun (WGS) entry which is preliminary data.</text>
</comment>
<proteinExistence type="predicted"/>
<evidence type="ECO:0008006" key="3">
    <source>
        <dbReference type="Google" id="ProtNLM"/>
    </source>
</evidence>
<dbReference type="RefSeq" id="WP_066078998.1">
    <property type="nucleotide sequence ID" value="NZ_JAFDPW010000001.1"/>
</dbReference>